<protein>
    <submittedName>
        <fullName evidence="7">Basic helix-loop-helix transcription factor</fullName>
    </submittedName>
</protein>
<organism evidence="7">
    <name type="scientific">Salvia miltiorrhiza</name>
    <name type="common">Chinese sage</name>
    <dbReference type="NCBI Taxonomy" id="226208"/>
    <lineage>
        <taxon>Eukaryota</taxon>
        <taxon>Viridiplantae</taxon>
        <taxon>Streptophyta</taxon>
        <taxon>Embryophyta</taxon>
        <taxon>Tracheophyta</taxon>
        <taxon>Spermatophyta</taxon>
        <taxon>Magnoliopsida</taxon>
        <taxon>eudicotyledons</taxon>
        <taxon>Gunneridae</taxon>
        <taxon>Pentapetalae</taxon>
        <taxon>asterids</taxon>
        <taxon>lamiids</taxon>
        <taxon>Lamiales</taxon>
        <taxon>Lamiaceae</taxon>
        <taxon>Nepetoideae</taxon>
        <taxon>Mentheae</taxon>
        <taxon>Salviinae</taxon>
        <taxon>Salvia</taxon>
        <taxon>Salvia incertae sedis</taxon>
    </lineage>
</organism>
<feature type="region of interest" description="Disordered" evidence="5">
    <location>
        <begin position="238"/>
        <end position="311"/>
    </location>
</feature>
<feature type="region of interest" description="Disordered" evidence="5">
    <location>
        <begin position="440"/>
        <end position="460"/>
    </location>
</feature>
<accession>A0A0H3YC67</accession>
<dbReference type="AlphaFoldDB" id="A0A0H3YC67"/>
<dbReference type="InterPro" id="IPR047265">
    <property type="entry name" value="PIF1-like_bHLH"/>
</dbReference>
<feature type="compositionally biased region" description="Polar residues" evidence="5">
    <location>
        <begin position="238"/>
        <end position="247"/>
    </location>
</feature>
<evidence type="ECO:0000259" key="6">
    <source>
        <dbReference type="PROSITE" id="PS50888"/>
    </source>
</evidence>
<dbReference type="GO" id="GO:0005634">
    <property type="term" value="C:nucleus"/>
    <property type="evidence" value="ECO:0007669"/>
    <property type="project" value="UniProtKB-SubCell"/>
</dbReference>
<name>A0A0H3YC67_SALMI</name>
<keyword evidence="2" id="KW-0805">Transcription regulation</keyword>
<dbReference type="InterPro" id="IPR011598">
    <property type="entry name" value="bHLH_dom"/>
</dbReference>
<evidence type="ECO:0000256" key="5">
    <source>
        <dbReference type="SAM" id="MobiDB-lite"/>
    </source>
</evidence>
<dbReference type="PROSITE" id="PS50888">
    <property type="entry name" value="BHLH"/>
    <property type="match status" value="1"/>
</dbReference>
<evidence type="ECO:0000256" key="2">
    <source>
        <dbReference type="ARBA" id="ARBA00023015"/>
    </source>
</evidence>
<dbReference type="PANTHER" id="PTHR46807">
    <property type="entry name" value="TRANSCRIPTION FACTOR PIF3"/>
    <property type="match status" value="1"/>
</dbReference>
<dbReference type="GO" id="GO:0010017">
    <property type="term" value="P:red or far-red light signaling pathway"/>
    <property type="evidence" value="ECO:0007669"/>
    <property type="project" value="UniProtKB-ARBA"/>
</dbReference>
<proteinExistence type="evidence at transcript level"/>
<dbReference type="SUPFAM" id="SSF47459">
    <property type="entry name" value="HLH, helix-loop-helix DNA-binding domain"/>
    <property type="match status" value="1"/>
</dbReference>
<feature type="compositionally biased region" description="Basic and acidic residues" evidence="5">
    <location>
        <begin position="297"/>
        <end position="311"/>
    </location>
</feature>
<dbReference type="EMBL" id="KP257540">
    <property type="protein sequence ID" value="AKN09642.1"/>
    <property type="molecule type" value="mRNA"/>
</dbReference>
<dbReference type="GO" id="GO:0046983">
    <property type="term" value="F:protein dimerization activity"/>
    <property type="evidence" value="ECO:0007669"/>
    <property type="project" value="InterPro"/>
</dbReference>
<dbReference type="PANTHER" id="PTHR46807:SF1">
    <property type="entry name" value="TRANSCRIPTION FACTOR PIF3"/>
    <property type="match status" value="1"/>
</dbReference>
<dbReference type="Pfam" id="PF00010">
    <property type="entry name" value="HLH"/>
    <property type="match status" value="1"/>
</dbReference>
<dbReference type="InterPro" id="IPR036638">
    <property type="entry name" value="HLH_DNA-bd_sf"/>
</dbReference>
<feature type="compositionally biased region" description="Polar residues" evidence="5">
    <location>
        <begin position="449"/>
        <end position="460"/>
    </location>
</feature>
<reference evidence="7" key="1">
    <citation type="submission" date="2014-12" db="EMBL/GenBank/DDBJ databases">
        <title>Genome-wide characterization and analysis of bHLH transcription factors related to tanshinones biosynthesis in Salvia miltiorrhiza.</title>
        <authorList>
            <person name="Zhang X."/>
            <person name="Song J."/>
        </authorList>
    </citation>
    <scope>NUCLEOTIDE SEQUENCE</scope>
</reference>
<keyword evidence="4" id="KW-0539">Nucleus</keyword>
<sequence length="460" mass="51183">MPLYEFLRLAIEKLESSKQKPCSVDPSSKTENELFARDGRSPTHLSLQPDTPSVCDDATLGNCTTGRAGKFGGVEYIFNDISPELDSSRKDETAPWISYPKDDTLQDYSSFSAHPLLPSAPSLLNCQDARFWNSEEGRDLVESRNTELPVEEIVSAPRCSATVKRVLIDQLNITEKDVDLHVPAAVNSRELFVDERTKNISLDTFMKTDKSLIQSNTIESTRPLDGKTTVEPIVASSFVSSGNSGDRNFNEQKRYTKGKSHHNEDSECQSDELQNESVGLKKLSPAKGGSGSKRRRATEMHNLSERRRRDRINQKMHALQELIPNCNKADKASMLDEAIEYVKNLKHQVQIMSMGYGSCVAPFMYYAAIPHSSYAGVRMGNMSGGSPQCPVFHAHFPTSVVNCPEFPSPIHGPRFFPLTKSQQTLVTNHDQVPCMITNKILSSKPRNEGPNQSPTARESN</sequence>
<evidence type="ECO:0000256" key="3">
    <source>
        <dbReference type="ARBA" id="ARBA00023163"/>
    </source>
</evidence>
<dbReference type="SMART" id="SM00353">
    <property type="entry name" value="HLH"/>
    <property type="match status" value="1"/>
</dbReference>
<keyword evidence="3" id="KW-0804">Transcription</keyword>
<dbReference type="InterPro" id="IPR044273">
    <property type="entry name" value="PIF3-like"/>
</dbReference>
<dbReference type="GO" id="GO:0003700">
    <property type="term" value="F:DNA-binding transcription factor activity"/>
    <property type="evidence" value="ECO:0007669"/>
    <property type="project" value="InterPro"/>
</dbReference>
<evidence type="ECO:0000256" key="4">
    <source>
        <dbReference type="ARBA" id="ARBA00023242"/>
    </source>
</evidence>
<dbReference type="CDD" id="cd11445">
    <property type="entry name" value="bHLH_AtPIF_like"/>
    <property type="match status" value="1"/>
</dbReference>
<dbReference type="Gene3D" id="4.10.280.10">
    <property type="entry name" value="Helix-loop-helix DNA-binding domain"/>
    <property type="match status" value="1"/>
</dbReference>
<evidence type="ECO:0000256" key="1">
    <source>
        <dbReference type="ARBA" id="ARBA00004123"/>
    </source>
</evidence>
<dbReference type="FunFam" id="4.10.280.10:FF:000004">
    <property type="entry name" value="Basic helix-loop-helix transcription factor"/>
    <property type="match status" value="1"/>
</dbReference>
<feature type="domain" description="BHLH" evidence="6">
    <location>
        <begin position="296"/>
        <end position="345"/>
    </location>
</feature>
<evidence type="ECO:0000313" key="7">
    <source>
        <dbReference type="EMBL" id="AKN09642.1"/>
    </source>
</evidence>
<comment type="subcellular location">
    <subcellularLocation>
        <location evidence="1">Nucleus</location>
    </subcellularLocation>
</comment>